<feature type="compositionally biased region" description="Basic and acidic residues" evidence="1">
    <location>
        <begin position="81"/>
        <end position="105"/>
    </location>
</feature>
<name>A0AAD4IWU9_PERFH</name>
<dbReference type="Proteomes" id="UP001190926">
    <property type="component" value="Unassembled WGS sequence"/>
</dbReference>
<evidence type="ECO:0000313" key="2">
    <source>
        <dbReference type="EMBL" id="KAH6823048.1"/>
    </source>
</evidence>
<accession>A0AAD4IWU9</accession>
<organism evidence="2 3">
    <name type="scientific">Perilla frutescens var. hirtella</name>
    <name type="common">Perilla citriodora</name>
    <name type="synonym">Perilla setoyensis</name>
    <dbReference type="NCBI Taxonomy" id="608512"/>
    <lineage>
        <taxon>Eukaryota</taxon>
        <taxon>Viridiplantae</taxon>
        <taxon>Streptophyta</taxon>
        <taxon>Embryophyta</taxon>
        <taxon>Tracheophyta</taxon>
        <taxon>Spermatophyta</taxon>
        <taxon>Magnoliopsida</taxon>
        <taxon>eudicotyledons</taxon>
        <taxon>Gunneridae</taxon>
        <taxon>Pentapetalae</taxon>
        <taxon>asterids</taxon>
        <taxon>lamiids</taxon>
        <taxon>Lamiales</taxon>
        <taxon>Lamiaceae</taxon>
        <taxon>Nepetoideae</taxon>
        <taxon>Elsholtzieae</taxon>
        <taxon>Perilla</taxon>
    </lineage>
</organism>
<reference evidence="2 3" key="1">
    <citation type="journal article" date="2021" name="Nat. Commun.">
        <title>Incipient diploidization of the medicinal plant Perilla within 10,000 years.</title>
        <authorList>
            <person name="Zhang Y."/>
            <person name="Shen Q."/>
            <person name="Leng L."/>
            <person name="Zhang D."/>
            <person name="Chen S."/>
            <person name="Shi Y."/>
            <person name="Ning Z."/>
            <person name="Chen S."/>
        </authorList>
    </citation>
    <scope>NUCLEOTIDE SEQUENCE [LARGE SCALE GENOMIC DNA]</scope>
    <source>
        <strain evidence="3">cv. PC099</strain>
    </source>
</reference>
<protein>
    <submittedName>
        <fullName evidence="2">Uncharacterized protein</fullName>
    </submittedName>
</protein>
<sequence length="105" mass="11514">MVGKDGVAVSGNGTFTSPAILLCRFHLGSILRRPAAYEVPVVGRRSEPLPVGLRLSGNLRQRLLQESAELQGPLEFRPSSRHQESRIARAREEAVNERSGRIAGR</sequence>
<evidence type="ECO:0000313" key="3">
    <source>
        <dbReference type="Proteomes" id="UP001190926"/>
    </source>
</evidence>
<comment type="caution">
    <text evidence="2">The sequence shown here is derived from an EMBL/GenBank/DDBJ whole genome shotgun (WGS) entry which is preliminary data.</text>
</comment>
<keyword evidence="3" id="KW-1185">Reference proteome</keyword>
<dbReference type="EMBL" id="SDAM02001008">
    <property type="protein sequence ID" value="KAH6823048.1"/>
    <property type="molecule type" value="Genomic_DNA"/>
</dbReference>
<gene>
    <name evidence="2" type="ORF">C2S53_002042</name>
</gene>
<feature type="region of interest" description="Disordered" evidence="1">
    <location>
        <begin position="70"/>
        <end position="105"/>
    </location>
</feature>
<dbReference type="AlphaFoldDB" id="A0AAD4IWU9"/>
<evidence type="ECO:0000256" key="1">
    <source>
        <dbReference type="SAM" id="MobiDB-lite"/>
    </source>
</evidence>
<proteinExistence type="predicted"/>